<accession>A0A0B2VCB4</accession>
<evidence type="ECO:0000313" key="1">
    <source>
        <dbReference type="EMBL" id="KHN79114.1"/>
    </source>
</evidence>
<name>A0A0B2VCB4_TOXCA</name>
<keyword evidence="2" id="KW-1185">Reference proteome</keyword>
<dbReference type="EMBL" id="JPKZ01001948">
    <property type="protein sequence ID" value="KHN79114.1"/>
    <property type="molecule type" value="Genomic_DNA"/>
</dbReference>
<sequence>QFGVTLAQCCAFPSTSHFLGSSSVVSYLLRINYTVSTFSFINYTLTDRSFTCSDFAGLLRQYRMLRWYQDHEKEDRRRYTALCALLSSLKCADVKFMKRRPVVMKRQSHAEALSTENIDNDSECARFSPTRRTMVCEIAAAVFCLIER</sequence>
<feature type="non-terminal residue" evidence="1">
    <location>
        <position position="1"/>
    </location>
</feature>
<evidence type="ECO:0000313" key="2">
    <source>
        <dbReference type="Proteomes" id="UP000031036"/>
    </source>
</evidence>
<organism evidence="1 2">
    <name type="scientific">Toxocara canis</name>
    <name type="common">Canine roundworm</name>
    <dbReference type="NCBI Taxonomy" id="6265"/>
    <lineage>
        <taxon>Eukaryota</taxon>
        <taxon>Metazoa</taxon>
        <taxon>Ecdysozoa</taxon>
        <taxon>Nematoda</taxon>
        <taxon>Chromadorea</taxon>
        <taxon>Rhabditida</taxon>
        <taxon>Spirurina</taxon>
        <taxon>Ascaridomorpha</taxon>
        <taxon>Ascaridoidea</taxon>
        <taxon>Toxocaridae</taxon>
        <taxon>Toxocara</taxon>
    </lineage>
</organism>
<dbReference type="Proteomes" id="UP000031036">
    <property type="component" value="Unassembled WGS sequence"/>
</dbReference>
<proteinExistence type="predicted"/>
<comment type="caution">
    <text evidence="1">The sequence shown here is derived from an EMBL/GenBank/DDBJ whole genome shotgun (WGS) entry which is preliminary data.</text>
</comment>
<reference evidence="1 2" key="1">
    <citation type="submission" date="2014-11" db="EMBL/GenBank/DDBJ databases">
        <title>Genetic blueprint of the zoonotic pathogen Toxocara canis.</title>
        <authorList>
            <person name="Zhu X.-Q."/>
            <person name="Korhonen P.K."/>
            <person name="Cai H."/>
            <person name="Young N.D."/>
            <person name="Nejsum P."/>
            <person name="von Samson-Himmelstjerna G."/>
            <person name="Boag P.R."/>
            <person name="Tan P."/>
            <person name="Li Q."/>
            <person name="Min J."/>
            <person name="Yang Y."/>
            <person name="Wang X."/>
            <person name="Fang X."/>
            <person name="Hall R.S."/>
            <person name="Hofmann A."/>
            <person name="Sternberg P.W."/>
            <person name="Jex A.R."/>
            <person name="Gasser R.B."/>
        </authorList>
    </citation>
    <scope>NUCLEOTIDE SEQUENCE [LARGE SCALE GENOMIC DNA]</scope>
    <source>
        <strain evidence="1">PN_DK_2014</strain>
    </source>
</reference>
<dbReference type="AlphaFoldDB" id="A0A0B2VCB4"/>
<protein>
    <submittedName>
        <fullName evidence="1">Uncharacterized protein</fullName>
    </submittedName>
</protein>
<gene>
    <name evidence="1" type="ORF">Tcan_11165</name>
</gene>